<organism evidence="10 11">
    <name type="scientific">Cadophora malorum</name>
    <dbReference type="NCBI Taxonomy" id="108018"/>
    <lineage>
        <taxon>Eukaryota</taxon>
        <taxon>Fungi</taxon>
        <taxon>Dikarya</taxon>
        <taxon>Ascomycota</taxon>
        <taxon>Pezizomycotina</taxon>
        <taxon>Leotiomycetes</taxon>
        <taxon>Helotiales</taxon>
        <taxon>Ploettnerulaceae</taxon>
        <taxon>Cadophora</taxon>
    </lineage>
</organism>
<feature type="domain" description="Major facilitator superfamily (MFS) profile" evidence="9">
    <location>
        <begin position="130"/>
        <end position="571"/>
    </location>
</feature>
<proteinExistence type="predicted"/>
<sequence>MVSHLKLSREAKVKTKTTHSTHTTTPQSTESPSPSPPSPLSPPIIAEAKANGPSRLQSAVSDAYRREKTQLRPHPRPEGKQMRNITDLEQQKEDVLPEDSPEELLPPQSVPSAHIDAPYCALAEQVRIAVILTASIASIISPFSTGVYYPAVTALSKDLGVSVSLINLTISTYQIFQGIAPSFVAALSEKYGRRPAYMLCFIIYFGANLGLALQDNYAALLVLRCVQSTGGSGTQALGSAIVADIATRADRGKYTAYATIGSTLGPALGPVIGGLLSQFLGWRSIFWFLLIFCAVLALLMGVVFPETNRSIVGNGSIKPPMWNRSLYQVLHKYSTPEEVHTLTKRKRTVNPFTSLRLLGNKENFILATYTGILYAGYAAVSSILASQLVRRYHFNEVQSGLCYIPLGIGALTSRWTMAVLIDWNFKREAEKQGLSIVKNKQQDISRFNIEVARLALSLYVVLGCCCCIIAYGWAMEYYVPLAVILVILFFTGNILTSAMIPMAALLLDINANNPASASAAVNLVRMLLSAGLIAAYTPLINAIGIGWTSTMTAGIYLAFAPSIWIVYRFGHGWRIQEAEKQKRDREKQTATSGT</sequence>
<dbReference type="Pfam" id="PF07690">
    <property type="entry name" value="MFS_1"/>
    <property type="match status" value="1"/>
</dbReference>
<feature type="compositionally biased region" description="Pro residues" evidence="7">
    <location>
        <begin position="33"/>
        <end position="42"/>
    </location>
</feature>
<evidence type="ECO:0000256" key="2">
    <source>
        <dbReference type="ARBA" id="ARBA00022448"/>
    </source>
</evidence>
<dbReference type="GO" id="GO:0140115">
    <property type="term" value="P:export across plasma membrane"/>
    <property type="evidence" value="ECO:0007669"/>
    <property type="project" value="UniProtKB-ARBA"/>
</dbReference>
<feature type="transmembrane region" description="Helical" evidence="8">
    <location>
        <begin position="161"/>
        <end position="184"/>
    </location>
</feature>
<keyword evidence="2" id="KW-0813">Transport</keyword>
<feature type="region of interest" description="Disordered" evidence="7">
    <location>
        <begin position="1"/>
        <end position="84"/>
    </location>
</feature>
<feature type="compositionally biased region" description="Basic and acidic residues" evidence="7">
    <location>
        <begin position="63"/>
        <end position="81"/>
    </location>
</feature>
<keyword evidence="5 8" id="KW-0472">Membrane</keyword>
<feature type="transmembrane region" description="Helical" evidence="8">
    <location>
        <begin position="519"/>
        <end position="539"/>
    </location>
</feature>
<feature type="transmembrane region" description="Helical" evidence="8">
    <location>
        <begin position="481"/>
        <end position="507"/>
    </location>
</feature>
<dbReference type="FunFam" id="1.20.1720.10:FF:000009">
    <property type="entry name" value="MFS multidrug transporter"/>
    <property type="match status" value="1"/>
</dbReference>
<reference evidence="10" key="1">
    <citation type="submission" date="2021-02" db="EMBL/GenBank/DDBJ databases">
        <title>Genome sequence Cadophora malorum strain M34.</title>
        <authorList>
            <person name="Stefanovic E."/>
            <person name="Vu D."/>
            <person name="Scully C."/>
            <person name="Dijksterhuis J."/>
            <person name="Roader J."/>
            <person name="Houbraken J."/>
        </authorList>
    </citation>
    <scope>NUCLEOTIDE SEQUENCE</scope>
    <source>
        <strain evidence="10">M34</strain>
    </source>
</reference>
<evidence type="ECO:0000256" key="7">
    <source>
        <dbReference type="SAM" id="MobiDB-lite"/>
    </source>
</evidence>
<evidence type="ECO:0000259" key="9">
    <source>
        <dbReference type="PROSITE" id="PS50850"/>
    </source>
</evidence>
<evidence type="ECO:0000256" key="3">
    <source>
        <dbReference type="ARBA" id="ARBA00022692"/>
    </source>
</evidence>
<dbReference type="Proteomes" id="UP000664132">
    <property type="component" value="Unassembled WGS sequence"/>
</dbReference>
<dbReference type="PANTHER" id="PTHR23502:SF51">
    <property type="entry name" value="QUINIDINE RESISTANCE PROTEIN 1-RELATED"/>
    <property type="match status" value="1"/>
</dbReference>
<dbReference type="GO" id="GO:0005886">
    <property type="term" value="C:plasma membrane"/>
    <property type="evidence" value="ECO:0007669"/>
    <property type="project" value="TreeGrafter"/>
</dbReference>
<protein>
    <recommendedName>
        <fullName evidence="9">Major facilitator superfamily (MFS) profile domain-containing protein</fullName>
    </recommendedName>
</protein>
<evidence type="ECO:0000313" key="10">
    <source>
        <dbReference type="EMBL" id="KAG4422852.1"/>
    </source>
</evidence>
<gene>
    <name evidence="10" type="ORF">IFR04_004074</name>
</gene>
<comment type="subcellular location">
    <subcellularLocation>
        <location evidence="1">Membrane</location>
        <topology evidence="1">Multi-pass membrane protein</topology>
    </subcellularLocation>
</comment>
<dbReference type="OrthoDB" id="2441642at2759"/>
<dbReference type="PROSITE" id="PS50850">
    <property type="entry name" value="MFS"/>
    <property type="match status" value="1"/>
</dbReference>
<feature type="transmembrane region" description="Helical" evidence="8">
    <location>
        <begin position="128"/>
        <end position="149"/>
    </location>
</feature>
<keyword evidence="4 8" id="KW-1133">Transmembrane helix</keyword>
<keyword evidence="6" id="KW-0325">Glycoprotein</keyword>
<feature type="transmembrane region" description="Helical" evidence="8">
    <location>
        <begin position="364"/>
        <end position="384"/>
    </location>
</feature>
<name>A0A8H7WDI7_9HELO</name>
<evidence type="ECO:0000256" key="4">
    <source>
        <dbReference type="ARBA" id="ARBA00022989"/>
    </source>
</evidence>
<dbReference type="Gene3D" id="1.20.1250.20">
    <property type="entry name" value="MFS general substrate transporter like domains"/>
    <property type="match status" value="1"/>
</dbReference>
<feature type="transmembrane region" description="Helical" evidence="8">
    <location>
        <begin position="196"/>
        <end position="213"/>
    </location>
</feature>
<feature type="compositionally biased region" description="Low complexity" evidence="7">
    <location>
        <begin position="20"/>
        <end position="32"/>
    </location>
</feature>
<dbReference type="InterPro" id="IPR011701">
    <property type="entry name" value="MFS"/>
</dbReference>
<evidence type="ECO:0000256" key="1">
    <source>
        <dbReference type="ARBA" id="ARBA00004141"/>
    </source>
</evidence>
<dbReference type="SUPFAM" id="SSF103473">
    <property type="entry name" value="MFS general substrate transporter"/>
    <property type="match status" value="1"/>
</dbReference>
<dbReference type="FunFam" id="1.20.1250.20:FF:000172">
    <property type="entry name" value="MFS multidrug resistance transporter"/>
    <property type="match status" value="1"/>
</dbReference>
<dbReference type="InterPro" id="IPR020846">
    <property type="entry name" value="MFS_dom"/>
</dbReference>
<dbReference type="AlphaFoldDB" id="A0A8H7WDI7"/>
<feature type="transmembrane region" description="Helical" evidence="8">
    <location>
        <begin position="454"/>
        <end position="475"/>
    </location>
</feature>
<evidence type="ECO:0000256" key="6">
    <source>
        <dbReference type="ARBA" id="ARBA00023180"/>
    </source>
</evidence>
<dbReference type="GO" id="GO:0015137">
    <property type="term" value="F:citrate transmembrane transporter activity"/>
    <property type="evidence" value="ECO:0007669"/>
    <property type="project" value="UniProtKB-ARBA"/>
</dbReference>
<evidence type="ECO:0000313" key="11">
    <source>
        <dbReference type="Proteomes" id="UP000664132"/>
    </source>
</evidence>
<dbReference type="InterPro" id="IPR036259">
    <property type="entry name" value="MFS_trans_sf"/>
</dbReference>
<evidence type="ECO:0000256" key="8">
    <source>
        <dbReference type="SAM" id="Phobius"/>
    </source>
</evidence>
<accession>A0A8H7WDI7</accession>
<comment type="caution">
    <text evidence="10">The sequence shown here is derived from an EMBL/GenBank/DDBJ whole genome shotgun (WGS) entry which is preliminary data.</text>
</comment>
<evidence type="ECO:0000256" key="5">
    <source>
        <dbReference type="ARBA" id="ARBA00023136"/>
    </source>
</evidence>
<keyword evidence="3 8" id="KW-0812">Transmembrane</keyword>
<keyword evidence="11" id="KW-1185">Reference proteome</keyword>
<feature type="transmembrane region" description="Helical" evidence="8">
    <location>
        <begin position="545"/>
        <end position="567"/>
    </location>
</feature>
<dbReference type="EMBL" id="JAFJYH010000043">
    <property type="protein sequence ID" value="KAG4422852.1"/>
    <property type="molecule type" value="Genomic_DNA"/>
</dbReference>
<feature type="transmembrane region" description="Helical" evidence="8">
    <location>
        <begin position="285"/>
        <end position="304"/>
    </location>
</feature>
<dbReference type="PANTHER" id="PTHR23502">
    <property type="entry name" value="MAJOR FACILITATOR SUPERFAMILY"/>
    <property type="match status" value="1"/>
</dbReference>